<dbReference type="AlphaFoldDB" id="L7FLD3"/>
<dbReference type="RefSeq" id="XP_004186014.1">
    <property type="nucleotide sequence ID" value="XM_004185966.1"/>
</dbReference>
<dbReference type="PROSITE" id="PS00108">
    <property type="entry name" value="PROTEIN_KINASE_ST"/>
    <property type="match status" value="1"/>
</dbReference>
<gene>
    <name evidence="2" type="ORF">EIN_007890</name>
</gene>
<dbReference type="OMA" id="PHERANI"/>
<dbReference type="PANTHER" id="PTHR45756">
    <property type="entry name" value="PALMITOYLTRANSFERASE"/>
    <property type="match status" value="1"/>
</dbReference>
<sequence length="224" mass="26114">MLDKFRSDYIVHFYGAVFIPNKICMVTEFAQFGSLKDLMRRMKDVDIRMKLRVKMMLDCSKGILYLHSNDILHRDIKPDNYLIFSLDINDCVNAKLTDFGSSRNINLLMTNITFTKGIGTPKYMAPEVLDKKKYKKAADVYSFSLTMLEIAMWKEVFQKDDKDFKYAWNIADFTSSGKRLHIPDTVPMELTSLITSSWTQDPHERANIILYIVQIGLEKFYNTI</sequence>
<dbReference type="Pfam" id="PF00069">
    <property type="entry name" value="Pkinase"/>
    <property type="match status" value="1"/>
</dbReference>
<dbReference type="SMART" id="SM00220">
    <property type="entry name" value="S_TKc"/>
    <property type="match status" value="1"/>
</dbReference>
<reference evidence="2 3" key="1">
    <citation type="submission" date="2012-10" db="EMBL/GenBank/DDBJ databases">
        <authorList>
            <person name="Zafar N."/>
            <person name="Inman J."/>
            <person name="Hall N."/>
            <person name="Lorenzi H."/>
            <person name="Caler E."/>
        </authorList>
    </citation>
    <scope>NUCLEOTIDE SEQUENCE [LARGE SCALE GENOMIC DNA]</scope>
    <source>
        <strain evidence="2 3">IP1</strain>
    </source>
</reference>
<proteinExistence type="predicted"/>
<dbReference type="InterPro" id="IPR008271">
    <property type="entry name" value="Ser/Thr_kinase_AS"/>
</dbReference>
<dbReference type="VEuPathDB" id="AmoebaDB:EIN_007890"/>
<dbReference type="InterPro" id="IPR011009">
    <property type="entry name" value="Kinase-like_dom_sf"/>
</dbReference>
<dbReference type="PROSITE" id="PS50011">
    <property type="entry name" value="PROTEIN_KINASE_DOM"/>
    <property type="match status" value="1"/>
</dbReference>
<evidence type="ECO:0000313" key="2">
    <source>
        <dbReference type="EMBL" id="ELP86668.1"/>
    </source>
</evidence>
<dbReference type="PIRSF" id="PIRSF000654">
    <property type="entry name" value="Integrin-linked_kinase"/>
    <property type="match status" value="1"/>
</dbReference>
<keyword evidence="2" id="KW-0723">Serine/threonine-protein kinase</keyword>
<organism evidence="2 3">
    <name type="scientific">Entamoeba invadens IP1</name>
    <dbReference type="NCBI Taxonomy" id="370355"/>
    <lineage>
        <taxon>Eukaryota</taxon>
        <taxon>Amoebozoa</taxon>
        <taxon>Evosea</taxon>
        <taxon>Archamoebae</taxon>
        <taxon>Mastigamoebida</taxon>
        <taxon>Entamoebidae</taxon>
        <taxon>Entamoeba</taxon>
    </lineage>
</organism>
<evidence type="ECO:0000313" key="3">
    <source>
        <dbReference type="Proteomes" id="UP000014680"/>
    </source>
</evidence>
<keyword evidence="2" id="KW-0418">Kinase</keyword>
<dbReference type="OrthoDB" id="20134at2759"/>
<dbReference type="InterPro" id="IPR000719">
    <property type="entry name" value="Prot_kinase_dom"/>
</dbReference>
<evidence type="ECO:0000259" key="1">
    <source>
        <dbReference type="PROSITE" id="PS50011"/>
    </source>
</evidence>
<dbReference type="SUPFAM" id="SSF56112">
    <property type="entry name" value="Protein kinase-like (PK-like)"/>
    <property type="match status" value="1"/>
</dbReference>
<dbReference type="EMBL" id="KB206943">
    <property type="protein sequence ID" value="ELP86668.1"/>
    <property type="molecule type" value="Genomic_DNA"/>
</dbReference>
<keyword evidence="3" id="KW-1185">Reference proteome</keyword>
<dbReference type="Proteomes" id="UP000014680">
    <property type="component" value="Unassembled WGS sequence"/>
</dbReference>
<feature type="domain" description="Protein kinase" evidence="1">
    <location>
        <begin position="1"/>
        <end position="221"/>
    </location>
</feature>
<accession>L7FLD3</accession>
<name>L7FLD3_ENTIV</name>
<keyword evidence="2" id="KW-0808">Transferase</keyword>
<dbReference type="PANTHER" id="PTHR45756:SF1">
    <property type="entry name" value="PROTEIN KINASE DOMAIN CONTAINING PROTEIN"/>
    <property type="match status" value="1"/>
</dbReference>
<dbReference type="InterPro" id="IPR053215">
    <property type="entry name" value="TKL_Ser/Thr_kinase"/>
</dbReference>
<dbReference type="GO" id="GO:0004674">
    <property type="term" value="F:protein serine/threonine kinase activity"/>
    <property type="evidence" value="ECO:0007669"/>
    <property type="project" value="UniProtKB-KW"/>
</dbReference>
<dbReference type="KEGG" id="eiv:EIN_007890"/>
<dbReference type="Gene3D" id="1.10.510.10">
    <property type="entry name" value="Transferase(Phosphotransferase) domain 1"/>
    <property type="match status" value="1"/>
</dbReference>
<dbReference type="GO" id="GO:0005524">
    <property type="term" value="F:ATP binding"/>
    <property type="evidence" value="ECO:0007669"/>
    <property type="project" value="InterPro"/>
</dbReference>
<dbReference type="GeneID" id="14885645"/>
<protein>
    <submittedName>
        <fullName evidence="2">Serine/threonine protein kinase HT1, putative</fullName>
    </submittedName>
</protein>